<feature type="domain" description="Putative auto-transporter adhesin head GIN" evidence="2">
    <location>
        <begin position="97"/>
        <end position="138"/>
    </location>
</feature>
<dbReference type="OrthoDB" id="73397at2759"/>
<evidence type="ECO:0000259" key="2">
    <source>
        <dbReference type="Pfam" id="PF10988"/>
    </source>
</evidence>
<accession>A0A8T1UNS5</accession>
<protein>
    <recommendedName>
        <fullName evidence="2">Putative auto-transporter adhesin head GIN domain-containing protein</fullName>
    </recommendedName>
</protein>
<dbReference type="PANTHER" id="PTHR39200:SF1">
    <property type="entry name" value="AUTO-TRANSPORTER ADHESIN HEAD GIN DOMAIN-CONTAINING PROTEIN-RELATED"/>
    <property type="match status" value="1"/>
</dbReference>
<comment type="caution">
    <text evidence="3">The sequence shown here is derived from an EMBL/GenBank/DDBJ whole genome shotgun (WGS) entry which is preliminary data.</text>
</comment>
<dbReference type="AlphaFoldDB" id="A0A8T1UNS5"/>
<evidence type="ECO:0000256" key="1">
    <source>
        <dbReference type="SAM" id="Phobius"/>
    </source>
</evidence>
<feature type="transmembrane region" description="Helical" evidence="1">
    <location>
        <begin position="653"/>
        <end position="673"/>
    </location>
</feature>
<feature type="transmembrane region" description="Helical" evidence="1">
    <location>
        <begin position="196"/>
        <end position="213"/>
    </location>
</feature>
<keyword evidence="1" id="KW-0472">Membrane</keyword>
<dbReference type="Pfam" id="PF10988">
    <property type="entry name" value="DUF2807"/>
    <property type="match status" value="1"/>
</dbReference>
<gene>
    <name evidence="3" type="ORF">JG687_00004523</name>
</gene>
<dbReference type="Proteomes" id="UP000688947">
    <property type="component" value="Unassembled WGS sequence"/>
</dbReference>
<proteinExistence type="predicted"/>
<dbReference type="VEuPathDB" id="FungiDB:PC110_g10390"/>
<evidence type="ECO:0000313" key="3">
    <source>
        <dbReference type="EMBL" id="KAG6967002.1"/>
    </source>
</evidence>
<organism evidence="3 4">
    <name type="scientific">Phytophthora cactorum</name>
    <dbReference type="NCBI Taxonomy" id="29920"/>
    <lineage>
        <taxon>Eukaryota</taxon>
        <taxon>Sar</taxon>
        <taxon>Stramenopiles</taxon>
        <taxon>Oomycota</taxon>
        <taxon>Peronosporomycetes</taxon>
        <taxon>Peronosporales</taxon>
        <taxon>Peronosporaceae</taxon>
        <taxon>Phytophthora</taxon>
    </lineage>
</organism>
<dbReference type="InterPro" id="IPR021255">
    <property type="entry name" value="DUF2807"/>
</dbReference>
<keyword evidence="1" id="KW-1133">Transmembrane helix</keyword>
<reference evidence="3" key="1">
    <citation type="submission" date="2021-01" db="EMBL/GenBank/DDBJ databases">
        <title>Phytophthora aleatoria, a newly-described species from Pinus radiata is distinct from Phytophthora cactorum isolates based on comparative genomics.</title>
        <authorList>
            <person name="Mcdougal R."/>
            <person name="Panda P."/>
            <person name="Williams N."/>
            <person name="Studholme D.J."/>
        </authorList>
    </citation>
    <scope>NUCLEOTIDE SEQUENCE</scope>
    <source>
        <strain evidence="3">NZFS 3830</strain>
    </source>
</reference>
<dbReference type="VEuPathDB" id="FungiDB:PC110_g10389"/>
<sequence length="688" mass="72604">MNETTSYDAASYWTVHCTPGGSLCDDDEAFVVIVTSSDDVVLRYEDSATAGDGDVARVSAKESDSLVAQLMVIDSLPVLELSAKEGKLDVVLLRKERGIQCHNVNVDLLGSGNVVVQATGSLSGDVYGSGHLKYYGDAPNSIDNINYMGLVTASPVSGSYQPSGCKTKASSSSPGVVDKSVGYEFSYDVAIDQSNLVYLAGIVFLVALVLRWFNESRRRAREEQRQPLVAHNYTYKASLVMKYSSLFTALAFALSQSVVDGTLFVTSMEPTRSNELNGAFLEKIWTIHAEAGDVLDDLKVQVAGNVFVDYDASLRGADGTVAAKVIMRSSSPDMANLVDVTVHEADGSGVRVHYKNTNARVIGEVVTQIIVSDRNALSSVSAAHSDSVVLGEGVVVSDDPSASLELDTSGDAEIYVGSSTQDHFSLKSIDIASSGDGHVQFLASSVQADTVTVSLSGDSKAVIVATDRITVDSMVTAISGDGKIFVETANLQSQKLSASLSGDGKVSYSSAGSCVDQTIHLSGDASVYAGSIVCKNSMVATSGDGKAIVQTTDTLTSVGGGSVKYVNAAPHRIVSSSIFRKHSNVKPAKYNKFKTRRPSIPPTRAPKELTIVVKAAWFGDSPHVSVYSGVGHSIFVDGTGFAVTDTPAYHPGVGPFSVFAAVAGVAAIAIIVFKFHERKSREQYAPLV</sequence>
<keyword evidence="1" id="KW-0812">Transmembrane</keyword>
<dbReference type="EMBL" id="JAENGZ010000157">
    <property type="protein sequence ID" value="KAG6967002.1"/>
    <property type="molecule type" value="Genomic_DNA"/>
</dbReference>
<dbReference type="PANTHER" id="PTHR39200">
    <property type="entry name" value="HYPOTHETICAL EXPORTED PROTEIN"/>
    <property type="match status" value="1"/>
</dbReference>
<evidence type="ECO:0000313" key="4">
    <source>
        <dbReference type="Proteomes" id="UP000688947"/>
    </source>
</evidence>
<name>A0A8T1UNS5_9STRA</name>